<organism evidence="2 3">
    <name type="scientific">Propionispora hippei DSM 15287</name>
    <dbReference type="NCBI Taxonomy" id="1123003"/>
    <lineage>
        <taxon>Bacteria</taxon>
        <taxon>Bacillati</taxon>
        <taxon>Bacillota</taxon>
        <taxon>Negativicutes</taxon>
        <taxon>Selenomonadales</taxon>
        <taxon>Sporomusaceae</taxon>
        <taxon>Propionispora</taxon>
    </lineage>
</organism>
<dbReference type="Proteomes" id="UP000322917">
    <property type="component" value="Unassembled WGS sequence"/>
</dbReference>
<dbReference type="PANTHER" id="PTHR30244">
    <property type="entry name" value="TRANSAMINASE"/>
    <property type="match status" value="1"/>
</dbReference>
<protein>
    <submittedName>
        <fullName evidence="2">DegT/DnrJ/EryC1/StrS aminotransferase family protein</fullName>
    </submittedName>
</protein>
<dbReference type="GO" id="GO:0008483">
    <property type="term" value="F:transaminase activity"/>
    <property type="evidence" value="ECO:0007669"/>
    <property type="project" value="UniProtKB-KW"/>
</dbReference>
<keyword evidence="2" id="KW-0032">Aminotransferase</keyword>
<keyword evidence="2" id="KW-0808">Transferase</keyword>
<proteinExistence type="inferred from homology"/>
<dbReference type="Pfam" id="PF01041">
    <property type="entry name" value="DegT_DnrJ_EryC1"/>
    <property type="match status" value="1"/>
</dbReference>
<accession>A0A1M6K331</accession>
<gene>
    <name evidence="2" type="ORF">SAMN02745170_02754</name>
</gene>
<keyword evidence="1" id="KW-0663">Pyridoxal phosphate</keyword>
<dbReference type="OrthoDB" id="9810913at2"/>
<evidence type="ECO:0000313" key="2">
    <source>
        <dbReference type="EMBL" id="SHJ53232.1"/>
    </source>
</evidence>
<dbReference type="GO" id="GO:0000271">
    <property type="term" value="P:polysaccharide biosynthetic process"/>
    <property type="evidence" value="ECO:0007669"/>
    <property type="project" value="TreeGrafter"/>
</dbReference>
<dbReference type="PANTHER" id="PTHR30244:SF34">
    <property type="entry name" value="DTDP-4-AMINO-4,6-DIDEOXYGALACTOSE TRANSAMINASE"/>
    <property type="match status" value="1"/>
</dbReference>
<dbReference type="RefSeq" id="WP_149735434.1">
    <property type="nucleotide sequence ID" value="NZ_FQZD01000025.1"/>
</dbReference>
<dbReference type="InterPro" id="IPR000653">
    <property type="entry name" value="DegT/StrS_aminotransferase"/>
</dbReference>
<reference evidence="2 3" key="1">
    <citation type="submission" date="2016-11" db="EMBL/GenBank/DDBJ databases">
        <authorList>
            <person name="Varghese N."/>
            <person name="Submissions S."/>
        </authorList>
    </citation>
    <scope>NUCLEOTIDE SEQUENCE [LARGE SCALE GENOMIC DNA]</scope>
    <source>
        <strain evidence="2 3">DSM 15287</strain>
    </source>
</reference>
<comment type="similarity">
    <text evidence="1">Belongs to the DegT/DnrJ/EryC1 family.</text>
</comment>
<dbReference type="AlphaFoldDB" id="A0A1M6K331"/>
<name>A0A1M6K331_9FIRM</name>
<dbReference type="EMBL" id="FQZD01000025">
    <property type="protein sequence ID" value="SHJ53232.1"/>
    <property type="molecule type" value="Genomic_DNA"/>
</dbReference>
<dbReference type="SUPFAM" id="SSF53383">
    <property type="entry name" value="PLP-dependent transferases"/>
    <property type="match status" value="1"/>
</dbReference>
<dbReference type="InterPro" id="IPR015421">
    <property type="entry name" value="PyrdxlP-dep_Trfase_major"/>
</dbReference>
<dbReference type="InterPro" id="IPR015424">
    <property type="entry name" value="PyrdxlP-dep_Trfase"/>
</dbReference>
<evidence type="ECO:0000313" key="3">
    <source>
        <dbReference type="Proteomes" id="UP000322917"/>
    </source>
</evidence>
<dbReference type="GO" id="GO:0030170">
    <property type="term" value="F:pyridoxal phosphate binding"/>
    <property type="evidence" value="ECO:0007669"/>
    <property type="project" value="TreeGrafter"/>
</dbReference>
<sequence>MNNAILTSYGRTALYLALLSIGVQGKKVIIPAFTCNTTVPSAIVQAGGDPVFVNVNLSNLSMDINDLQSKLDKDVIAIISHHYFGSFNKNVYEIQNISTNLGLIHIEDCAHSLGARDPDKNREIGYIGDIAIFSFSKSLNNPAGGAIYFRDLSLKDYADKLQEQHKNFFHSFVNDYETFKYLSAITKDRNNVEDKMLHHLLFPRIFIKILRELNLYIPNYFYKITDNQNKGRYPVFDTRMTVKQKNYIESSINNLHNIIQKRQMIASKLDKIIPAYLRDFEGNTFTQYVVKHNNIYKLEDIFSKINIKTRRVWPTFQPMWNGQYNNNIEYLKNHLLLIDLDFITDEKIIKLEKLL</sequence>
<keyword evidence="3" id="KW-1185">Reference proteome</keyword>
<evidence type="ECO:0000256" key="1">
    <source>
        <dbReference type="RuleBase" id="RU004508"/>
    </source>
</evidence>
<dbReference type="Gene3D" id="3.40.640.10">
    <property type="entry name" value="Type I PLP-dependent aspartate aminotransferase-like (Major domain)"/>
    <property type="match status" value="1"/>
</dbReference>